<evidence type="ECO:0000256" key="8">
    <source>
        <dbReference type="ARBA" id="ARBA00022723"/>
    </source>
</evidence>
<dbReference type="AlphaFoldDB" id="A0A1A6A361"/>
<evidence type="ECO:0000256" key="10">
    <source>
        <dbReference type="ARBA" id="ARBA00022801"/>
    </source>
</evidence>
<keyword evidence="9" id="KW-0255">Endonuclease</keyword>
<reference evidence="19" key="3">
    <citation type="submission" date="2024-02" db="EMBL/GenBank/DDBJ databases">
        <title>Comparative genomics of Cryptococcus and Kwoniella reveals pathogenesis evolution and contrasting modes of karyotype evolution via chromosome fusion or intercentromeric recombination.</title>
        <authorList>
            <person name="Coelho M.A."/>
            <person name="David-Palma M."/>
            <person name="Shea T."/>
            <person name="Bowers K."/>
            <person name="McGinley-Smith S."/>
            <person name="Mohammad A.W."/>
            <person name="Gnirke A."/>
            <person name="Yurkov A.M."/>
            <person name="Nowrousian M."/>
            <person name="Sun S."/>
            <person name="Cuomo C.A."/>
            <person name="Heitman J."/>
        </authorList>
    </citation>
    <scope>NUCLEOTIDE SEQUENCE</scope>
    <source>
        <strain evidence="19">CBS 10117</strain>
    </source>
</reference>
<evidence type="ECO:0000256" key="9">
    <source>
        <dbReference type="ARBA" id="ARBA00022759"/>
    </source>
</evidence>
<dbReference type="EMBL" id="CP144535">
    <property type="protein sequence ID" value="WWC62609.1"/>
    <property type="molecule type" value="Genomic_DNA"/>
</dbReference>
<evidence type="ECO:0000313" key="20">
    <source>
        <dbReference type="Proteomes" id="UP000078595"/>
    </source>
</evidence>
<evidence type="ECO:0000256" key="4">
    <source>
        <dbReference type="ARBA" id="ARBA00013404"/>
    </source>
</evidence>
<dbReference type="GO" id="GO:0046872">
    <property type="term" value="F:metal ion binding"/>
    <property type="evidence" value="ECO:0007669"/>
    <property type="project" value="UniProtKB-KW"/>
</dbReference>
<proteinExistence type="inferred from homology"/>
<dbReference type="OrthoDB" id="430293at2759"/>
<dbReference type="InterPro" id="IPR016071">
    <property type="entry name" value="Staphylococal_nuclease_OB-fold"/>
</dbReference>
<reference evidence="18" key="1">
    <citation type="submission" date="2013-07" db="EMBL/GenBank/DDBJ databases">
        <title>The Genome Sequence of Cryptococcus dejecticola CBS10117.</title>
        <authorList>
            <consortium name="The Broad Institute Genome Sequencing Platform"/>
            <person name="Cuomo C."/>
            <person name="Litvintseva A."/>
            <person name="Chen Y."/>
            <person name="Heitman J."/>
            <person name="Sun S."/>
            <person name="Springer D."/>
            <person name="Dromer F."/>
            <person name="Young S.K."/>
            <person name="Zeng Q."/>
            <person name="Gargeya S."/>
            <person name="Fitzgerald M."/>
            <person name="Abouelleil A."/>
            <person name="Alvarado L."/>
            <person name="Berlin A.M."/>
            <person name="Chapman S.B."/>
            <person name="Dewar J."/>
            <person name="Goldberg J."/>
            <person name="Griggs A."/>
            <person name="Gujja S."/>
            <person name="Hansen M."/>
            <person name="Howarth C."/>
            <person name="Imamovic A."/>
            <person name="Larimer J."/>
            <person name="McCowan C."/>
            <person name="Murphy C."/>
            <person name="Pearson M."/>
            <person name="Priest M."/>
            <person name="Roberts A."/>
            <person name="Saif S."/>
            <person name="Shea T."/>
            <person name="Sykes S."/>
            <person name="Wortman J."/>
            <person name="Nusbaum C."/>
            <person name="Birren B."/>
        </authorList>
    </citation>
    <scope>NUCLEOTIDE SEQUENCE [LARGE SCALE GENOMIC DNA]</scope>
    <source>
        <strain evidence="18">CBS 10117</strain>
    </source>
</reference>
<gene>
    <name evidence="18" type="ORF">I303_05347</name>
    <name evidence="19" type="ORF">I303_105206</name>
</gene>
<sequence>MDRSASPVYIEPRYMKASECHVTKSYPYGSPLENITSYFSSSSTPSSSSSTSPSSLSSKAGGRSGRFFSLESINEWIPKDPIAVGIISAAGATCITLGSIAGYRRYWRRTRNANSVTTGMLDRKTWIRGVVTSVGDGDNLRLYHTPGPFFRYPFKIRSIPSTTKELKDETIHIRIAGVDAPENAHFGQPAQPHAKESLDWLRATIIGKRMRCQLLAKDQYNRIVAVPYINRLLWFDKPLPLLMLKEGMAVVYEAGGAEYGPWGVKKMKAIEAQAKASKKGLWGLKKFEHPSDFKARMKKAEEVREPSTRRTQQKGLLSRVLGWVRGK</sequence>
<dbReference type="Gene3D" id="2.40.50.90">
    <property type="match status" value="1"/>
</dbReference>
<dbReference type="Proteomes" id="UP000078595">
    <property type="component" value="Chromosome 6"/>
</dbReference>
<dbReference type="KEGG" id="kdj:28969046"/>
<keyword evidence="13" id="KW-0496">Mitochondrion</keyword>
<evidence type="ECO:0000256" key="6">
    <source>
        <dbReference type="ARBA" id="ARBA00022692"/>
    </source>
</evidence>
<evidence type="ECO:0000313" key="18">
    <source>
        <dbReference type="EMBL" id="OBR84489.1"/>
    </source>
</evidence>
<evidence type="ECO:0000256" key="11">
    <source>
        <dbReference type="ARBA" id="ARBA00022837"/>
    </source>
</evidence>
<keyword evidence="14 16" id="KW-0472">Membrane</keyword>
<keyword evidence="20" id="KW-1185">Reference proteome</keyword>
<dbReference type="GO" id="GO:0016787">
    <property type="term" value="F:hydrolase activity"/>
    <property type="evidence" value="ECO:0007669"/>
    <property type="project" value="UniProtKB-KW"/>
</dbReference>
<dbReference type="GO" id="GO:0005739">
    <property type="term" value="C:mitochondrion"/>
    <property type="evidence" value="ECO:0007669"/>
    <property type="project" value="UniProtKB-SubCell"/>
</dbReference>
<dbReference type="Pfam" id="PF00565">
    <property type="entry name" value="SNase"/>
    <property type="match status" value="1"/>
</dbReference>
<dbReference type="VEuPathDB" id="FungiDB:I303_05347"/>
<accession>A0A1A6A361</accession>
<feature type="domain" description="TNase-like" evidence="17">
    <location>
        <begin position="125"/>
        <end position="284"/>
    </location>
</feature>
<keyword evidence="8" id="KW-0479">Metal-binding</keyword>
<dbReference type="GO" id="GO:0004519">
    <property type="term" value="F:endonuclease activity"/>
    <property type="evidence" value="ECO:0007669"/>
    <property type="project" value="UniProtKB-KW"/>
</dbReference>
<dbReference type="SMART" id="SM00318">
    <property type="entry name" value="SNc"/>
    <property type="match status" value="1"/>
</dbReference>
<feature type="transmembrane region" description="Helical" evidence="16">
    <location>
        <begin position="82"/>
        <end position="103"/>
    </location>
</feature>
<organism evidence="18">
    <name type="scientific">Kwoniella dejecticola CBS 10117</name>
    <dbReference type="NCBI Taxonomy" id="1296121"/>
    <lineage>
        <taxon>Eukaryota</taxon>
        <taxon>Fungi</taxon>
        <taxon>Dikarya</taxon>
        <taxon>Basidiomycota</taxon>
        <taxon>Agaricomycotina</taxon>
        <taxon>Tremellomycetes</taxon>
        <taxon>Tremellales</taxon>
        <taxon>Cryptococcaceae</taxon>
        <taxon>Kwoniella</taxon>
    </lineage>
</organism>
<dbReference type="GeneID" id="28969046"/>
<dbReference type="InterPro" id="IPR035437">
    <property type="entry name" value="SNase_OB-fold_sf"/>
</dbReference>
<evidence type="ECO:0000256" key="15">
    <source>
        <dbReference type="SAM" id="MobiDB-lite"/>
    </source>
</evidence>
<evidence type="ECO:0000256" key="1">
    <source>
        <dbReference type="ARBA" id="ARBA00004167"/>
    </source>
</evidence>
<evidence type="ECO:0000256" key="14">
    <source>
        <dbReference type="ARBA" id="ARBA00023136"/>
    </source>
</evidence>
<keyword evidence="11" id="KW-0106">Calcium</keyword>
<evidence type="ECO:0000256" key="3">
    <source>
        <dbReference type="ARBA" id="ARBA00005435"/>
    </source>
</evidence>
<feature type="compositionally biased region" description="Low complexity" evidence="15">
    <location>
        <begin position="40"/>
        <end position="58"/>
    </location>
</feature>
<dbReference type="GO" id="GO:0016020">
    <property type="term" value="C:membrane"/>
    <property type="evidence" value="ECO:0007669"/>
    <property type="project" value="UniProtKB-SubCell"/>
</dbReference>
<evidence type="ECO:0000259" key="17">
    <source>
        <dbReference type="PROSITE" id="PS50830"/>
    </source>
</evidence>
<evidence type="ECO:0000256" key="2">
    <source>
        <dbReference type="ARBA" id="ARBA00004173"/>
    </source>
</evidence>
<dbReference type="SUPFAM" id="SSF50199">
    <property type="entry name" value="Staphylococcal nuclease"/>
    <property type="match status" value="1"/>
</dbReference>
<protein>
    <recommendedName>
        <fullName evidence="4">Probable endonuclease LCL3</fullName>
    </recommendedName>
    <alternativeName>
        <fullName evidence="5">Probable endonuclease lcl3</fullName>
    </alternativeName>
</protein>
<comment type="similarity">
    <text evidence="3">Belongs to the LCL3 family.</text>
</comment>
<keyword evidence="10" id="KW-0378">Hydrolase</keyword>
<dbReference type="PROSITE" id="PS50830">
    <property type="entry name" value="TNASE_3"/>
    <property type="match status" value="1"/>
</dbReference>
<dbReference type="EMBL" id="KI894032">
    <property type="protein sequence ID" value="OBR84489.1"/>
    <property type="molecule type" value="Genomic_DNA"/>
</dbReference>
<evidence type="ECO:0000313" key="19">
    <source>
        <dbReference type="EMBL" id="WWC62609.1"/>
    </source>
</evidence>
<evidence type="ECO:0000256" key="7">
    <source>
        <dbReference type="ARBA" id="ARBA00022722"/>
    </source>
</evidence>
<evidence type="ECO:0000256" key="16">
    <source>
        <dbReference type="SAM" id="Phobius"/>
    </source>
</evidence>
<evidence type="ECO:0000256" key="12">
    <source>
        <dbReference type="ARBA" id="ARBA00022989"/>
    </source>
</evidence>
<keyword evidence="7" id="KW-0540">Nuclease</keyword>
<dbReference type="PANTHER" id="PTHR12302">
    <property type="entry name" value="EBNA2 BINDING PROTEIN P100"/>
    <property type="match status" value="1"/>
</dbReference>
<evidence type="ECO:0000256" key="5">
    <source>
        <dbReference type="ARBA" id="ARBA00014651"/>
    </source>
</evidence>
<evidence type="ECO:0000256" key="13">
    <source>
        <dbReference type="ARBA" id="ARBA00023128"/>
    </source>
</evidence>
<name>A0A1A6A361_9TREE</name>
<dbReference type="STRING" id="1296121.A0A1A6A361"/>
<keyword evidence="6 16" id="KW-0812">Transmembrane</keyword>
<keyword evidence="12 16" id="KW-1133">Transmembrane helix</keyword>
<reference evidence="19" key="2">
    <citation type="submission" date="2013-07" db="EMBL/GenBank/DDBJ databases">
        <authorList>
            <consortium name="The Broad Institute Genome Sequencing Platform"/>
            <person name="Cuomo C."/>
            <person name="Litvintseva A."/>
            <person name="Chen Y."/>
            <person name="Heitman J."/>
            <person name="Sun S."/>
            <person name="Springer D."/>
            <person name="Dromer F."/>
            <person name="Young S.K."/>
            <person name="Zeng Q."/>
            <person name="Gargeya S."/>
            <person name="Fitzgerald M."/>
            <person name="Abouelleil A."/>
            <person name="Alvarado L."/>
            <person name="Berlin A.M."/>
            <person name="Chapman S.B."/>
            <person name="Dewar J."/>
            <person name="Goldberg J."/>
            <person name="Griggs A."/>
            <person name="Gujja S."/>
            <person name="Hansen M."/>
            <person name="Howarth C."/>
            <person name="Imamovic A."/>
            <person name="Larimer J."/>
            <person name="McCowan C."/>
            <person name="Murphy C."/>
            <person name="Pearson M."/>
            <person name="Priest M."/>
            <person name="Roberts A."/>
            <person name="Saif S."/>
            <person name="Shea T."/>
            <person name="Sykes S."/>
            <person name="Wortman J."/>
            <person name="Nusbaum C."/>
            <person name="Birren B."/>
        </authorList>
    </citation>
    <scope>NUCLEOTIDE SEQUENCE</scope>
    <source>
        <strain evidence="19">CBS 10117</strain>
    </source>
</reference>
<comment type="subcellular location">
    <subcellularLocation>
        <location evidence="1">Membrane</location>
        <topology evidence="1">Single-pass membrane protein</topology>
    </subcellularLocation>
    <subcellularLocation>
        <location evidence="2">Mitochondrion</location>
    </subcellularLocation>
</comment>
<feature type="region of interest" description="Disordered" evidence="15">
    <location>
        <begin position="39"/>
        <end position="62"/>
    </location>
</feature>
<dbReference type="PANTHER" id="PTHR12302:SF3">
    <property type="entry name" value="SERINE_THREONINE-PROTEIN KINASE 31"/>
    <property type="match status" value="1"/>
</dbReference>
<dbReference type="RefSeq" id="XP_018262331.1">
    <property type="nucleotide sequence ID" value="XM_018408640.1"/>
</dbReference>
<dbReference type="FunFam" id="2.40.50.90:FF:000029">
    <property type="entry name" value="Probable endonuclease lcl3"/>
    <property type="match status" value="1"/>
</dbReference>